<evidence type="ECO:0000259" key="2">
    <source>
        <dbReference type="Pfam" id="PF01850"/>
    </source>
</evidence>
<organism evidence="3 4">
    <name type="scientific">Rhizobium puerariae</name>
    <dbReference type="NCBI Taxonomy" id="1585791"/>
    <lineage>
        <taxon>Bacteria</taxon>
        <taxon>Pseudomonadati</taxon>
        <taxon>Pseudomonadota</taxon>
        <taxon>Alphaproteobacteria</taxon>
        <taxon>Hyphomicrobiales</taxon>
        <taxon>Rhizobiaceae</taxon>
        <taxon>Rhizobium/Agrobacterium group</taxon>
        <taxon>Rhizobium</taxon>
    </lineage>
</organism>
<dbReference type="InterPro" id="IPR051619">
    <property type="entry name" value="TypeII_TA_RNase_PINc/VapC"/>
</dbReference>
<dbReference type="InterPro" id="IPR002716">
    <property type="entry name" value="PIN_dom"/>
</dbReference>
<dbReference type="Gene3D" id="3.40.50.1010">
    <property type="entry name" value="5'-nuclease"/>
    <property type="match status" value="1"/>
</dbReference>
<dbReference type="CDD" id="cd09873">
    <property type="entry name" value="PIN_Pae0151-like"/>
    <property type="match status" value="1"/>
</dbReference>
<dbReference type="EMBL" id="JBHMAA010000024">
    <property type="protein sequence ID" value="MFB9951286.1"/>
    <property type="molecule type" value="Genomic_DNA"/>
</dbReference>
<evidence type="ECO:0000256" key="1">
    <source>
        <dbReference type="ARBA" id="ARBA00022842"/>
    </source>
</evidence>
<dbReference type="Pfam" id="PF01850">
    <property type="entry name" value="PIN"/>
    <property type="match status" value="1"/>
</dbReference>
<dbReference type="SUPFAM" id="SSF88723">
    <property type="entry name" value="PIN domain-like"/>
    <property type="match status" value="1"/>
</dbReference>
<feature type="domain" description="PIN" evidence="2">
    <location>
        <begin position="27"/>
        <end position="121"/>
    </location>
</feature>
<keyword evidence="1" id="KW-0460">Magnesium</keyword>
<dbReference type="PANTHER" id="PTHR35901:SF1">
    <property type="entry name" value="EXONUCLEASE VAPC9"/>
    <property type="match status" value="1"/>
</dbReference>
<evidence type="ECO:0000313" key="4">
    <source>
        <dbReference type="Proteomes" id="UP001589692"/>
    </source>
</evidence>
<comment type="caution">
    <text evidence="3">The sequence shown here is derived from an EMBL/GenBank/DDBJ whole genome shotgun (WGS) entry which is preliminary data.</text>
</comment>
<dbReference type="RefSeq" id="WP_377264099.1">
    <property type="nucleotide sequence ID" value="NZ_JBHMAA010000024.1"/>
</dbReference>
<accession>A0ABV6AKY9</accession>
<sequence>MSGDHAHRRCQHCDKMGGRRAGNRGCHSLLEGNKLVAPDLFIAECANILWKKVRRKGLSLAEGRFAAMLIESAEIELVEMRPLLQDASQIAFELDHPAYDCMYLALAVRDGCSFITADGTLVRKIRQSANQKLQQAVRMLGEPF</sequence>
<protein>
    <submittedName>
        <fullName evidence="3">Type II toxin-antitoxin system VapC family toxin</fullName>
    </submittedName>
</protein>
<dbReference type="InterPro" id="IPR029060">
    <property type="entry name" value="PIN-like_dom_sf"/>
</dbReference>
<dbReference type="InterPro" id="IPR044153">
    <property type="entry name" value="PIN_Pae0151-like"/>
</dbReference>
<gene>
    <name evidence="3" type="ORF">ACFFP0_20760</name>
</gene>
<name>A0ABV6AKY9_9HYPH</name>
<proteinExistence type="predicted"/>
<dbReference type="Proteomes" id="UP001589692">
    <property type="component" value="Unassembled WGS sequence"/>
</dbReference>
<dbReference type="PANTHER" id="PTHR35901">
    <property type="entry name" value="RIBONUCLEASE VAPC3"/>
    <property type="match status" value="1"/>
</dbReference>
<evidence type="ECO:0000313" key="3">
    <source>
        <dbReference type="EMBL" id="MFB9951286.1"/>
    </source>
</evidence>
<keyword evidence="4" id="KW-1185">Reference proteome</keyword>
<reference evidence="3 4" key="1">
    <citation type="submission" date="2024-09" db="EMBL/GenBank/DDBJ databases">
        <authorList>
            <person name="Sun Q."/>
            <person name="Mori K."/>
        </authorList>
    </citation>
    <scope>NUCLEOTIDE SEQUENCE [LARGE SCALE GENOMIC DNA]</scope>
    <source>
        <strain evidence="3 4">TBRC 4938</strain>
    </source>
</reference>